<feature type="compositionally biased region" description="Basic and acidic residues" evidence="1">
    <location>
        <begin position="373"/>
        <end position="389"/>
    </location>
</feature>
<feature type="compositionally biased region" description="Basic and acidic residues" evidence="1">
    <location>
        <begin position="42"/>
        <end position="55"/>
    </location>
</feature>
<proteinExistence type="predicted"/>
<gene>
    <name evidence="3" type="ORF">BDP55DRAFT_593637</name>
</gene>
<comment type="caution">
    <text evidence="3">The sequence shown here is derived from an EMBL/GenBank/DDBJ whole genome shotgun (WGS) entry which is preliminary data.</text>
</comment>
<evidence type="ECO:0000256" key="1">
    <source>
        <dbReference type="SAM" id="MobiDB-lite"/>
    </source>
</evidence>
<evidence type="ECO:0000313" key="3">
    <source>
        <dbReference type="EMBL" id="KAK1658777.1"/>
    </source>
</evidence>
<protein>
    <submittedName>
        <fullName evidence="3">Alpha/Beta hydrolase protein</fullName>
    </submittedName>
</protein>
<dbReference type="GO" id="GO:0006629">
    <property type="term" value="P:lipid metabolic process"/>
    <property type="evidence" value="ECO:0007669"/>
    <property type="project" value="InterPro"/>
</dbReference>
<feature type="compositionally biased region" description="Gly residues" evidence="1">
    <location>
        <begin position="21"/>
        <end position="30"/>
    </location>
</feature>
<reference evidence="3" key="1">
    <citation type="submission" date="2021-06" db="EMBL/GenBank/DDBJ databases">
        <title>Comparative genomics, transcriptomics and evolutionary studies reveal genomic signatures of adaptation to plant cell wall in hemibiotrophic fungi.</title>
        <authorList>
            <consortium name="DOE Joint Genome Institute"/>
            <person name="Baroncelli R."/>
            <person name="Diaz J.F."/>
            <person name="Benocci T."/>
            <person name="Peng M."/>
            <person name="Battaglia E."/>
            <person name="Haridas S."/>
            <person name="Andreopoulos W."/>
            <person name="Labutti K."/>
            <person name="Pangilinan J."/>
            <person name="Floch G.L."/>
            <person name="Makela M.R."/>
            <person name="Henrissat B."/>
            <person name="Grigoriev I.V."/>
            <person name="Crouch J.A."/>
            <person name="De Vries R.P."/>
            <person name="Sukno S.A."/>
            <person name="Thon M.R."/>
        </authorList>
    </citation>
    <scope>NUCLEOTIDE SEQUENCE</scope>
    <source>
        <strain evidence="3">CBS 193.32</strain>
    </source>
</reference>
<dbReference type="PANTHER" id="PTHR46023">
    <property type="entry name" value="LIPASE CLASS 3 PROTEIN-LIKE"/>
    <property type="match status" value="1"/>
</dbReference>
<dbReference type="GO" id="GO:0016787">
    <property type="term" value="F:hydrolase activity"/>
    <property type="evidence" value="ECO:0007669"/>
    <property type="project" value="UniProtKB-KW"/>
</dbReference>
<feature type="domain" description="Fungal lipase-type" evidence="2">
    <location>
        <begin position="161"/>
        <end position="310"/>
    </location>
</feature>
<name>A0AAJ0ABX5_9PEZI</name>
<keyword evidence="3" id="KW-0378">Hydrolase</keyword>
<dbReference type="RefSeq" id="XP_060423541.1">
    <property type="nucleotide sequence ID" value="XM_060570955.1"/>
</dbReference>
<dbReference type="Proteomes" id="UP001224890">
    <property type="component" value="Unassembled WGS sequence"/>
</dbReference>
<dbReference type="InterPro" id="IPR029058">
    <property type="entry name" value="AB_hydrolase_fold"/>
</dbReference>
<feature type="region of interest" description="Disordered" evidence="1">
    <location>
        <begin position="15"/>
        <end position="72"/>
    </location>
</feature>
<evidence type="ECO:0000259" key="2">
    <source>
        <dbReference type="Pfam" id="PF01764"/>
    </source>
</evidence>
<dbReference type="PANTHER" id="PTHR46023:SF6">
    <property type="entry name" value="LIPASE CLASS 3 FAMILY PROTEIN"/>
    <property type="match status" value="1"/>
</dbReference>
<dbReference type="Pfam" id="PF01764">
    <property type="entry name" value="Lipase_3"/>
    <property type="match status" value="1"/>
</dbReference>
<dbReference type="InterPro" id="IPR002921">
    <property type="entry name" value="Fungal_lipase-type"/>
</dbReference>
<feature type="region of interest" description="Disordered" evidence="1">
    <location>
        <begin position="326"/>
        <end position="407"/>
    </location>
</feature>
<dbReference type="AlphaFoldDB" id="A0AAJ0ABX5"/>
<dbReference type="CDD" id="cd00519">
    <property type="entry name" value="Lipase_3"/>
    <property type="match status" value="1"/>
</dbReference>
<dbReference type="Gene3D" id="3.40.50.1820">
    <property type="entry name" value="alpha/beta hydrolase"/>
    <property type="match status" value="1"/>
</dbReference>
<organism evidence="3 4">
    <name type="scientific">Colletotrichum godetiae</name>
    <dbReference type="NCBI Taxonomy" id="1209918"/>
    <lineage>
        <taxon>Eukaryota</taxon>
        <taxon>Fungi</taxon>
        <taxon>Dikarya</taxon>
        <taxon>Ascomycota</taxon>
        <taxon>Pezizomycotina</taxon>
        <taxon>Sordariomycetes</taxon>
        <taxon>Hypocreomycetidae</taxon>
        <taxon>Glomerellales</taxon>
        <taxon>Glomerellaceae</taxon>
        <taxon>Colletotrichum</taxon>
        <taxon>Colletotrichum acutatum species complex</taxon>
    </lineage>
</organism>
<evidence type="ECO:0000313" key="4">
    <source>
        <dbReference type="Proteomes" id="UP001224890"/>
    </source>
</evidence>
<feature type="compositionally biased region" description="Low complexity" evidence="1">
    <location>
        <begin position="63"/>
        <end position="72"/>
    </location>
</feature>
<keyword evidence="4" id="KW-1185">Reference proteome</keyword>
<dbReference type="EMBL" id="JAHMHR010000069">
    <property type="protein sequence ID" value="KAK1658777.1"/>
    <property type="molecule type" value="Genomic_DNA"/>
</dbReference>
<dbReference type="SUPFAM" id="SSF53474">
    <property type="entry name" value="alpha/beta-Hydrolases"/>
    <property type="match status" value="1"/>
</dbReference>
<sequence>MTLIDRDRMVGNEKALFTYQNGGGGGGGASGAVQTTSSPPGDGKRSGGGRSDKSGQRKKSKETSSSGSKGQSAAVATCMVSGGYFAKVELYANSKLPMNLPPLRLYMPTWPLLCMAAQYAERVYDHPKGAERDAHVSADWKTGTKAMVIKSVPMDHMNTIVFAIRGSATFMDWAVNLNTAPASPEGFLDDAGNSCHAGFLAVARKMVKPVAARLRQLLEEDPGRAAYSLLITGHSAGGAVASLLYTHMLATSPRAGSELNALTGCFKRVHCVTFGTPPVSLLPLRRPERAELRKSLFLTFVNEGDPIARADKAYVKSLLELYASPAPSTAAGSGGGESGGEGRGERKARLAAKASKMSLRNKESKMSLVQHAPGRDSDRDKERRKREGSSSKPVWHLPPGTLSSPGRIVVLRSGDPRARPRDRKTVAERLDEGVVAQTVTDEELRGVIWGDPVCHVMKLYSGRIETLAVGAVTGRQK</sequence>
<dbReference type="GeneID" id="85455481"/>
<accession>A0AAJ0ABX5</accession>